<organism evidence="1 2">
    <name type="scientific">Mariniphaga sediminis</name>
    <dbReference type="NCBI Taxonomy" id="1628158"/>
    <lineage>
        <taxon>Bacteria</taxon>
        <taxon>Pseudomonadati</taxon>
        <taxon>Bacteroidota</taxon>
        <taxon>Bacteroidia</taxon>
        <taxon>Marinilabiliales</taxon>
        <taxon>Prolixibacteraceae</taxon>
        <taxon>Mariniphaga</taxon>
    </lineage>
</organism>
<evidence type="ECO:0000313" key="2">
    <source>
        <dbReference type="Proteomes" id="UP000266441"/>
    </source>
</evidence>
<evidence type="ECO:0000313" key="1">
    <source>
        <dbReference type="EMBL" id="RIH66409.1"/>
    </source>
</evidence>
<dbReference type="AlphaFoldDB" id="A0A399D434"/>
<protein>
    <submittedName>
        <fullName evidence="1">Uncharacterized protein</fullName>
    </submittedName>
</protein>
<gene>
    <name evidence="1" type="ORF">D1164_05780</name>
</gene>
<accession>A0A399D434</accession>
<proteinExistence type="predicted"/>
<dbReference type="Proteomes" id="UP000266441">
    <property type="component" value="Unassembled WGS sequence"/>
</dbReference>
<dbReference type="EMBL" id="QWET01000003">
    <property type="protein sequence ID" value="RIH66409.1"/>
    <property type="molecule type" value="Genomic_DNA"/>
</dbReference>
<name>A0A399D434_9BACT</name>
<reference evidence="1 2" key="1">
    <citation type="journal article" date="2015" name="Int. J. Syst. Evol. Microbiol.">
        <title>Mariniphaga sediminis sp. nov., isolated from coastal sediment.</title>
        <authorList>
            <person name="Wang F.Q."/>
            <person name="Shen Q.Y."/>
            <person name="Chen G.J."/>
            <person name="Du Z.J."/>
        </authorList>
    </citation>
    <scope>NUCLEOTIDE SEQUENCE [LARGE SCALE GENOMIC DNA]</scope>
    <source>
        <strain evidence="1 2">SY21</strain>
    </source>
</reference>
<sequence>MAFSYFYFEQNGSGKFIKITGCGNFKYQLFNKSMLLADPVVLFPGSQSSGQSPDPSVHTFGLIKTASFSFQITTIFGVPATGSTFSSLNLPFL</sequence>
<keyword evidence="2" id="KW-1185">Reference proteome</keyword>
<comment type="caution">
    <text evidence="1">The sequence shown here is derived from an EMBL/GenBank/DDBJ whole genome shotgun (WGS) entry which is preliminary data.</text>
</comment>